<dbReference type="Gene3D" id="2.40.420.20">
    <property type="match status" value="1"/>
</dbReference>
<evidence type="ECO:0000313" key="6">
    <source>
        <dbReference type="Proteomes" id="UP000192783"/>
    </source>
</evidence>
<keyword evidence="6" id="KW-1185">Reference proteome</keyword>
<dbReference type="Gene3D" id="1.10.287.470">
    <property type="entry name" value="Helix hairpin bin"/>
    <property type="match status" value="1"/>
</dbReference>
<dbReference type="InterPro" id="IPR006143">
    <property type="entry name" value="RND_pump_MFP"/>
</dbReference>
<dbReference type="Proteomes" id="UP000192783">
    <property type="component" value="Unassembled WGS sequence"/>
</dbReference>
<evidence type="ECO:0000259" key="4">
    <source>
        <dbReference type="Pfam" id="PF25989"/>
    </source>
</evidence>
<dbReference type="FunFam" id="2.40.30.170:FF:000010">
    <property type="entry name" value="Efflux RND transporter periplasmic adaptor subunit"/>
    <property type="match status" value="1"/>
</dbReference>
<evidence type="ECO:0000256" key="1">
    <source>
        <dbReference type="ARBA" id="ARBA00009477"/>
    </source>
</evidence>
<feature type="domain" description="YknX-like C-terminal permuted SH3-like" evidence="4">
    <location>
        <begin position="303"/>
        <end position="358"/>
    </location>
</feature>
<name>A0A1W1X8W8_9BACT</name>
<evidence type="ECO:0000313" key="5">
    <source>
        <dbReference type="EMBL" id="SMC20267.1"/>
    </source>
</evidence>
<dbReference type="GO" id="GO:0015562">
    <property type="term" value="F:efflux transmembrane transporter activity"/>
    <property type="evidence" value="ECO:0007669"/>
    <property type="project" value="TreeGrafter"/>
</dbReference>
<dbReference type="PANTHER" id="PTHR30469">
    <property type="entry name" value="MULTIDRUG RESISTANCE PROTEIN MDTA"/>
    <property type="match status" value="1"/>
</dbReference>
<dbReference type="AlphaFoldDB" id="A0A1W1X8W8"/>
<feature type="coiled-coil region" evidence="2">
    <location>
        <begin position="110"/>
        <end position="168"/>
    </location>
</feature>
<dbReference type="InterPro" id="IPR058637">
    <property type="entry name" value="YknX-like_C"/>
</dbReference>
<dbReference type="Gene3D" id="2.40.50.100">
    <property type="match status" value="1"/>
</dbReference>
<dbReference type="GO" id="GO:1990281">
    <property type="term" value="C:efflux pump complex"/>
    <property type="evidence" value="ECO:0007669"/>
    <property type="project" value="TreeGrafter"/>
</dbReference>
<comment type="similarity">
    <text evidence="1">Belongs to the membrane fusion protein (MFP) (TC 8.A.1) family.</text>
</comment>
<dbReference type="InterPro" id="IPR058792">
    <property type="entry name" value="Beta-barrel_RND_2"/>
</dbReference>
<evidence type="ECO:0000256" key="2">
    <source>
        <dbReference type="SAM" id="Coils"/>
    </source>
</evidence>
<keyword evidence="2" id="KW-0175">Coiled coil</keyword>
<sequence>MAVVCVAVGFLVVAGVNFWRLQTRQERREEAAVRVPVSVVAARYAKVERSLRTTGTLRPLRDVRLYPTVSGKAVLEIAAERGDRVRKGQVLVRLDDAEIRARLSQARAAVAAAATRVALLEKDRARLEALYREKAVARQRLDRIRSEHEAAVARLKEARSALKALQVRHRDFTLKAPMDGLLADRYLDPGNLTDTGKPVVRITTEDRLKVVFQVSEPDFPLIRRGMRGECRVAAYPDRIFQGRVQVITPVLDPMTRTAVAELHIPNPDLALRSGMFAHVRIALGSRRALVIERDALLRLPGTGTPYVFVVRAGRAVLRNVKLGVEQESLVEVLEGLQDGDRVVVRGQNRLSEGVAVEVVQEEGS</sequence>
<accession>A0A1W1X8W8</accession>
<dbReference type="PANTHER" id="PTHR30469:SF15">
    <property type="entry name" value="HLYD FAMILY OF SECRETION PROTEINS"/>
    <property type="match status" value="1"/>
</dbReference>
<dbReference type="EMBL" id="FWXF01000003">
    <property type="protein sequence ID" value="SMC20267.1"/>
    <property type="molecule type" value="Genomic_DNA"/>
</dbReference>
<dbReference type="STRING" id="1121390.SAMN02746041_00855"/>
<feature type="domain" description="CusB-like beta-barrel" evidence="3">
    <location>
        <begin position="210"/>
        <end position="282"/>
    </location>
</feature>
<evidence type="ECO:0000259" key="3">
    <source>
        <dbReference type="Pfam" id="PF25954"/>
    </source>
</evidence>
<reference evidence="5 6" key="1">
    <citation type="submission" date="2017-04" db="EMBL/GenBank/DDBJ databases">
        <authorList>
            <person name="Afonso C.L."/>
            <person name="Miller P.J."/>
            <person name="Scott M.A."/>
            <person name="Spackman E."/>
            <person name="Goraichik I."/>
            <person name="Dimitrov K.M."/>
            <person name="Suarez D.L."/>
            <person name="Swayne D.E."/>
        </authorList>
    </citation>
    <scope>NUCLEOTIDE SEQUENCE [LARGE SCALE GENOMIC DNA]</scope>
    <source>
        <strain evidence="5 6">DSM 13146</strain>
    </source>
</reference>
<gene>
    <name evidence="5" type="ORF">SAMN02746041_00855</name>
</gene>
<protein>
    <submittedName>
        <fullName evidence="5">RND family efflux transporter, MFP subunit</fullName>
    </submittedName>
</protein>
<organism evidence="5 6">
    <name type="scientific">Desulfacinum hydrothermale DSM 13146</name>
    <dbReference type="NCBI Taxonomy" id="1121390"/>
    <lineage>
        <taxon>Bacteria</taxon>
        <taxon>Pseudomonadati</taxon>
        <taxon>Thermodesulfobacteriota</taxon>
        <taxon>Syntrophobacteria</taxon>
        <taxon>Syntrophobacterales</taxon>
        <taxon>Syntrophobacteraceae</taxon>
        <taxon>Desulfacinum</taxon>
    </lineage>
</organism>
<proteinExistence type="inferred from homology"/>
<dbReference type="NCBIfam" id="TIGR01730">
    <property type="entry name" value="RND_mfp"/>
    <property type="match status" value="1"/>
</dbReference>
<dbReference type="SUPFAM" id="SSF111369">
    <property type="entry name" value="HlyD-like secretion proteins"/>
    <property type="match status" value="1"/>
</dbReference>
<dbReference type="Gene3D" id="2.40.30.170">
    <property type="match status" value="1"/>
</dbReference>
<dbReference type="Pfam" id="PF25989">
    <property type="entry name" value="YknX_C"/>
    <property type="match status" value="1"/>
</dbReference>
<dbReference type="Pfam" id="PF25954">
    <property type="entry name" value="Beta-barrel_RND_2"/>
    <property type="match status" value="1"/>
</dbReference>